<dbReference type="Proteomes" id="UP000005239">
    <property type="component" value="Unassembled WGS sequence"/>
</dbReference>
<reference evidence="3" key="1">
    <citation type="journal article" date="2008" name="Nat. Genet.">
        <title>The Pristionchus pacificus genome provides a unique perspective on nematode lifestyle and parasitism.</title>
        <authorList>
            <person name="Dieterich C."/>
            <person name="Clifton S.W."/>
            <person name="Schuster L.N."/>
            <person name="Chinwalla A."/>
            <person name="Delehaunty K."/>
            <person name="Dinkelacker I."/>
            <person name="Fulton L."/>
            <person name="Fulton R."/>
            <person name="Godfrey J."/>
            <person name="Minx P."/>
            <person name="Mitreva M."/>
            <person name="Roeseler W."/>
            <person name="Tian H."/>
            <person name="Witte H."/>
            <person name="Yang S.P."/>
            <person name="Wilson R.K."/>
            <person name="Sommer R.J."/>
        </authorList>
    </citation>
    <scope>NUCLEOTIDE SEQUENCE [LARGE SCALE GENOMIC DNA]</scope>
    <source>
        <strain evidence="3">PS312</strain>
    </source>
</reference>
<dbReference type="AlphaFoldDB" id="A0A2A6B364"/>
<feature type="region of interest" description="Disordered" evidence="1">
    <location>
        <begin position="73"/>
        <end position="98"/>
    </location>
</feature>
<sequence>MWDCCGIGKECPLGKLGAVSETMSDTPILAVGPTSPRQFSERVKPQGFSSDPKSPCYGKKSCVIERAQIDNVTPPEGWSLKPPKWTLEQGPGASGIEAYEPSRMCGAGSVCKELTGSKSSEQVRGSDTHRPGVITNEVDSVIKIQHEQQAQ</sequence>
<reference evidence="2" key="2">
    <citation type="submission" date="2022-06" db="UniProtKB">
        <authorList>
            <consortium name="EnsemblMetazoa"/>
        </authorList>
    </citation>
    <scope>IDENTIFICATION</scope>
    <source>
        <strain evidence="2">PS312</strain>
    </source>
</reference>
<feature type="region of interest" description="Disordered" evidence="1">
    <location>
        <begin position="31"/>
        <end position="55"/>
    </location>
</feature>
<evidence type="ECO:0000313" key="2">
    <source>
        <dbReference type="EnsemblMetazoa" id="PPA32353.1"/>
    </source>
</evidence>
<accession>A0A8R1UIM1</accession>
<keyword evidence="3" id="KW-1185">Reference proteome</keyword>
<evidence type="ECO:0000256" key="1">
    <source>
        <dbReference type="SAM" id="MobiDB-lite"/>
    </source>
</evidence>
<name>A0A2A6B364_PRIPA</name>
<gene>
    <name evidence="2" type="primary">WBGene00205214</name>
</gene>
<evidence type="ECO:0000313" key="3">
    <source>
        <dbReference type="Proteomes" id="UP000005239"/>
    </source>
</evidence>
<dbReference type="EnsemblMetazoa" id="PPA32353.1">
    <property type="protein sequence ID" value="PPA32353.1"/>
    <property type="gene ID" value="WBGene00205214"/>
</dbReference>
<organism evidence="2 3">
    <name type="scientific">Pristionchus pacificus</name>
    <name type="common">Parasitic nematode worm</name>
    <dbReference type="NCBI Taxonomy" id="54126"/>
    <lineage>
        <taxon>Eukaryota</taxon>
        <taxon>Metazoa</taxon>
        <taxon>Ecdysozoa</taxon>
        <taxon>Nematoda</taxon>
        <taxon>Chromadorea</taxon>
        <taxon>Rhabditida</taxon>
        <taxon>Rhabditina</taxon>
        <taxon>Diplogasteromorpha</taxon>
        <taxon>Diplogasteroidea</taxon>
        <taxon>Neodiplogasteridae</taxon>
        <taxon>Pristionchus</taxon>
    </lineage>
</organism>
<protein>
    <submittedName>
        <fullName evidence="2">Uncharacterized protein</fullName>
    </submittedName>
</protein>
<accession>A0A2A6B364</accession>
<proteinExistence type="predicted"/>